<dbReference type="RefSeq" id="WP_245939463.1">
    <property type="nucleotide sequence ID" value="NZ_QUNS01000004.1"/>
</dbReference>
<sequence length="81" mass="9319">MMNGADIYDRIQQIIPNNIILPSCVYVASHIKQKDIVKHKEKVGKLIFGKDPKNNSEKIDWVIDLMENSKTDFDFKDNVLG</sequence>
<protein>
    <submittedName>
        <fullName evidence="1">Uncharacterized protein</fullName>
    </submittedName>
</protein>
<name>A0A3E0HVZ3_9FLAO</name>
<evidence type="ECO:0000313" key="1">
    <source>
        <dbReference type="EMBL" id="REH50599.1"/>
    </source>
</evidence>
<keyword evidence="2" id="KW-1185">Reference proteome</keyword>
<accession>A0A3E0HVZ3</accession>
<evidence type="ECO:0000313" key="2">
    <source>
        <dbReference type="Proteomes" id="UP000256884"/>
    </source>
</evidence>
<comment type="caution">
    <text evidence="1">The sequence shown here is derived from an EMBL/GenBank/DDBJ whole genome shotgun (WGS) entry which is preliminary data.</text>
</comment>
<organism evidence="1 2">
    <name type="scientific">Tenacibaculum gallaicum</name>
    <dbReference type="NCBI Taxonomy" id="561505"/>
    <lineage>
        <taxon>Bacteria</taxon>
        <taxon>Pseudomonadati</taxon>
        <taxon>Bacteroidota</taxon>
        <taxon>Flavobacteriia</taxon>
        <taxon>Flavobacteriales</taxon>
        <taxon>Flavobacteriaceae</taxon>
        <taxon>Tenacibaculum</taxon>
    </lineage>
</organism>
<dbReference type="Gene3D" id="3.40.50.720">
    <property type="entry name" value="NAD(P)-binding Rossmann-like Domain"/>
    <property type="match status" value="1"/>
</dbReference>
<dbReference type="EMBL" id="QUNS01000004">
    <property type="protein sequence ID" value="REH50599.1"/>
    <property type="molecule type" value="Genomic_DNA"/>
</dbReference>
<gene>
    <name evidence="1" type="ORF">C7448_104211</name>
</gene>
<dbReference type="AlphaFoldDB" id="A0A3E0HVZ3"/>
<dbReference type="Proteomes" id="UP000256884">
    <property type="component" value="Unassembled WGS sequence"/>
</dbReference>
<proteinExistence type="predicted"/>
<reference evidence="1 2" key="1">
    <citation type="submission" date="2018-08" db="EMBL/GenBank/DDBJ databases">
        <title>Genomic Encyclopedia of Type Strains, Phase IV (KMG-IV): sequencing the most valuable type-strain genomes for metagenomic binning, comparative biology and taxonomic classification.</title>
        <authorList>
            <person name="Goeker M."/>
        </authorList>
    </citation>
    <scope>NUCLEOTIDE SEQUENCE [LARGE SCALE GENOMIC DNA]</scope>
    <source>
        <strain evidence="1 2">DSM 18841</strain>
    </source>
</reference>